<comment type="caution">
    <text evidence="3">The sequence shown here is derived from an EMBL/GenBank/DDBJ whole genome shotgun (WGS) entry which is preliminary data.</text>
</comment>
<sequence>MIRRMAGMAAMMAMSAAPVAAQSRTASGVVEGLWINPASSVAVRTGACNDHLCGWIVWADRAAAADARSGGVAALVGTELLVDYAARGDGSWTGMVFVPDMGRRFASTLVPLGRNAIRVKGCLVGGLLCKAQVWQRIEHLPHE</sequence>
<evidence type="ECO:0000313" key="4">
    <source>
        <dbReference type="Proteomes" id="UP000574769"/>
    </source>
</evidence>
<evidence type="ECO:0000313" key="3">
    <source>
        <dbReference type="EMBL" id="MBB4617155.1"/>
    </source>
</evidence>
<protein>
    <submittedName>
        <fullName evidence="3">Uncharacterized protein (DUF2147 family)</fullName>
    </submittedName>
</protein>
<dbReference type="PANTHER" id="PTHR36919">
    <property type="entry name" value="BLR1215 PROTEIN"/>
    <property type="match status" value="1"/>
</dbReference>
<evidence type="ECO:0000259" key="2">
    <source>
        <dbReference type="Pfam" id="PF09917"/>
    </source>
</evidence>
<keyword evidence="4" id="KW-1185">Reference proteome</keyword>
<dbReference type="InterPro" id="IPR019223">
    <property type="entry name" value="DUF2147"/>
</dbReference>
<organism evidence="3 4">
    <name type="scientific">Sphingomonas abaci</name>
    <dbReference type="NCBI Taxonomy" id="237611"/>
    <lineage>
        <taxon>Bacteria</taxon>
        <taxon>Pseudomonadati</taxon>
        <taxon>Pseudomonadota</taxon>
        <taxon>Alphaproteobacteria</taxon>
        <taxon>Sphingomonadales</taxon>
        <taxon>Sphingomonadaceae</taxon>
        <taxon>Sphingomonas</taxon>
    </lineage>
</organism>
<dbReference type="PANTHER" id="PTHR36919:SF2">
    <property type="entry name" value="BLL6627 PROTEIN"/>
    <property type="match status" value="1"/>
</dbReference>
<proteinExistence type="predicted"/>
<dbReference type="AlphaFoldDB" id="A0A7W7AHK3"/>
<feature type="signal peptide" evidence="1">
    <location>
        <begin position="1"/>
        <end position="21"/>
    </location>
</feature>
<evidence type="ECO:0000256" key="1">
    <source>
        <dbReference type="SAM" id="SignalP"/>
    </source>
</evidence>
<feature type="domain" description="DUF2147" evidence="2">
    <location>
        <begin position="32"/>
        <end position="136"/>
    </location>
</feature>
<dbReference type="Pfam" id="PF09917">
    <property type="entry name" value="DUF2147"/>
    <property type="match status" value="1"/>
</dbReference>
<reference evidence="3 4" key="1">
    <citation type="submission" date="2020-08" db="EMBL/GenBank/DDBJ databases">
        <title>Genomic Encyclopedia of Type Strains, Phase IV (KMG-IV): sequencing the most valuable type-strain genomes for metagenomic binning, comparative biology and taxonomic classification.</title>
        <authorList>
            <person name="Goeker M."/>
        </authorList>
    </citation>
    <scope>NUCLEOTIDE SEQUENCE [LARGE SCALE GENOMIC DNA]</scope>
    <source>
        <strain evidence="3 4">DSM 15867</strain>
    </source>
</reference>
<dbReference type="Proteomes" id="UP000574769">
    <property type="component" value="Unassembled WGS sequence"/>
</dbReference>
<dbReference type="RefSeq" id="WP_184112715.1">
    <property type="nucleotide sequence ID" value="NZ_JACHNY010000002.1"/>
</dbReference>
<accession>A0A7W7AHK3</accession>
<dbReference type="Gene3D" id="2.40.128.520">
    <property type="match status" value="1"/>
</dbReference>
<dbReference type="EMBL" id="JACHNY010000002">
    <property type="protein sequence ID" value="MBB4617155.1"/>
    <property type="molecule type" value="Genomic_DNA"/>
</dbReference>
<name>A0A7W7AHK3_9SPHN</name>
<keyword evidence="1" id="KW-0732">Signal</keyword>
<gene>
    <name evidence="3" type="ORF">GGQ96_001275</name>
</gene>
<feature type="chain" id="PRO_5030795373" evidence="1">
    <location>
        <begin position="22"/>
        <end position="143"/>
    </location>
</feature>